<keyword evidence="2 3" id="KW-0808">Transferase</keyword>
<dbReference type="InterPro" id="IPR058980">
    <property type="entry name" value="Glyco_transf_N"/>
</dbReference>
<dbReference type="PANTHER" id="PTHR11926">
    <property type="entry name" value="GLUCOSYL/GLUCURONOSYL TRANSFERASES"/>
    <property type="match status" value="1"/>
</dbReference>
<dbReference type="Pfam" id="PF26168">
    <property type="entry name" value="Glyco_transf_N"/>
    <property type="match status" value="1"/>
</dbReference>
<dbReference type="Gene3D" id="3.40.50.2000">
    <property type="entry name" value="Glycogen Phosphorylase B"/>
    <property type="match status" value="2"/>
</dbReference>
<dbReference type="PANTHER" id="PTHR11926:SF1412">
    <property type="entry name" value="UDP-GLYCOSYLTRANSFERASE 83A1-LIKE"/>
    <property type="match status" value="1"/>
</dbReference>
<dbReference type="Proteomes" id="UP001454036">
    <property type="component" value="Unassembled WGS sequence"/>
</dbReference>
<evidence type="ECO:0000313" key="7">
    <source>
        <dbReference type="Proteomes" id="UP001454036"/>
    </source>
</evidence>
<evidence type="ECO:0000259" key="5">
    <source>
        <dbReference type="Pfam" id="PF26168"/>
    </source>
</evidence>
<comment type="caution">
    <text evidence="6">The sequence shown here is derived from an EMBL/GenBank/DDBJ whole genome shotgun (WGS) entry which is preliminary data.</text>
</comment>
<evidence type="ECO:0000313" key="6">
    <source>
        <dbReference type="EMBL" id="GAA0147046.1"/>
    </source>
</evidence>
<dbReference type="InterPro" id="IPR002213">
    <property type="entry name" value="UDP_glucos_trans"/>
</dbReference>
<evidence type="ECO:0000256" key="3">
    <source>
        <dbReference type="RuleBase" id="RU003718"/>
    </source>
</evidence>
<evidence type="ECO:0000256" key="2">
    <source>
        <dbReference type="ARBA" id="ARBA00022679"/>
    </source>
</evidence>
<comment type="similarity">
    <text evidence="1 3">Belongs to the UDP-glycosyltransferase family.</text>
</comment>
<organism evidence="6 7">
    <name type="scientific">Lithospermum erythrorhizon</name>
    <name type="common">Purple gromwell</name>
    <name type="synonym">Lithospermum officinale var. erythrorhizon</name>
    <dbReference type="NCBI Taxonomy" id="34254"/>
    <lineage>
        <taxon>Eukaryota</taxon>
        <taxon>Viridiplantae</taxon>
        <taxon>Streptophyta</taxon>
        <taxon>Embryophyta</taxon>
        <taxon>Tracheophyta</taxon>
        <taxon>Spermatophyta</taxon>
        <taxon>Magnoliopsida</taxon>
        <taxon>eudicotyledons</taxon>
        <taxon>Gunneridae</taxon>
        <taxon>Pentapetalae</taxon>
        <taxon>asterids</taxon>
        <taxon>lamiids</taxon>
        <taxon>Boraginales</taxon>
        <taxon>Boraginaceae</taxon>
        <taxon>Boraginoideae</taxon>
        <taxon>Lithospermeae</taxon>
        <taxon>Lithospermum</taxon>
    </lineage>
</organism>
<sequence length="458" mass="50317">MANKQAHIVMVPLPAQGHAKPLLKLAYKVASHGIKVTFVDTGSLHKKPVVTKPHKLHQQHTNVGFVSVSVGLEVFGDQSKEETKMAKRAQAENVMDAIKNMKDYSEISCVVADATMGWILSEVAEMLSIQTVSFFPLSIGSSALVCHIEKLTEAGTIDTNGNMVKSDEVISLSADIPPWKATEISWIDPRNAETQKSYFEMSKVFQKAAESVDLIVCNSSLEFEPAACDLIPGCLTVGPLIERDDVLRASGAAGSFWLEDTSCLDWLDTKPPGSVIYVAFGSAANLYQHEFDELALGLESSGRPFLWVVRSDITSGAPPEYPVGFLERVADLGKIVEWAPQENVLAHPSVACFLTHCGWNSSMESISRGVPLLCWPSFSDQFHNASYISDIWKVGLKLNKDESGIISRHEINIRIELLLSDDSLKINAANLKKKAQESVLPGGSSFKNFEKFINFLRY</sequence>
<protein>
    <recommendedName>
        <fullName evidence="4">Glycosyltransferase</fullName>
        <ecNumber evidence="4">2.4.1.-</ecNumber>
    </recommendedName>
</protein>
<proteinExistence type="inferred from homology"/>
<dbReference type="Pfam" id="PF00201">
    <property type="entry name" value="UDPGT"/>
    <property type="match status" value="1"/>
</dbReference>
<dbReference type="SUPFAM" id="SSF53756">
    <property type="entry name" value="UDP-Glycosyltransferase/glycogen phosphorylase"/>
    <property type="match status" value="1"/>
</dbReference>
<dbReference type="GO" id="GO:0080044">
    <property type="term" value="F:quercetin 7-O-glucosyltransferase activity"/>
    <property type="evidence" value="ECO:0007669"/>
    <property type="project" value="TreeGrafter"/>
</dbReference>
<evidence type="ECO:0000256" key="4">
    <source>
        <dbReference type="RuleBase" id="RU362057"/>
    </source>
</evidence>
<keyword evidence="7" id="KW-1185">Reference proteome</keyword>
<dbReference type="PROSITE" id="PS00375">
    <property type="entry name" value="UDPGT"/>
    <property type="match status" value="1"/>
</dbReference>
<evidence type="ECO:0000256" key="1">
    <source>
        <dbReference type="ARBA" id="ARBA00009995"/>
    </source>
</evidence>
<dbReference type="FunFam" id="3.40.50.2000:FF:000061">
    <property type="entry name" value="UDP-glycosyltransferase 83A1"/>
    <property type="match status" value="1"/>
</dbReference>
<dbReference type="EMBL" id="BAABME010001019">
    <property type="protein sequence ID" value="GAA0147046.1"/>
    <property type="molecule type" value="Genomic_DNA"/>
</dbReference>
<dbReference type="GO" id="GO:0080043">
    <property type="term" value="F:quercetin 3-O-glucosyltransferase activity"/>
    <property type="evidence" value="ECO:0007669"/>
    <property type="project" value="TreeGrafter"/>
</dbReference>
<dbReference type="AlphaFoldDB" id="A0AAV3P6Q4"/>
<keyword evidence="3" id="KW-0328">Glycosyltransferase</keyword>
<dbReference type="CDD" id="cd03784">
    <property type="entry name" value="GT1_Gtf-like"/>
    <property type="match status" value="1"/>
</dbReference>
<reference evidence="6 7" key="1">
    <citation type="submission" date="2024-01" db="EMBL/GenBank/DDBJ databases">
        <title>The complete chloroplast genome sequence of Lithospermum erythrorhizon: insights into the phylogenetic relationship among Boraginaceae species and the maternal lineages of purple gromwells.</title>
        <authorList>
            <person name="Okada T."/>
            <person name="Watanabe K."/>
        </authorList>
    </citation>
    <scope>NUCLEOTIDE SEQUENCE [LARGE SCALE GENOMIC DNA]</scope>
</reference>
<name>A0AAV3P6Q4_LITER</name>
<dbReference type="InterPro" id="IPR035595">
    <property type="entry name" value="UDP_glycos_trans_CS"/>
</dbReference>
<dbReference type="EC" id="2.4.1.-" evidence="4"/>
<accession>A0AAV3P6Q4</accession>
<feature type="domain" description="Glycosyltransferase N-terminal" evidence="5">
    <location>
        <begin position="7"/>
        <end position="43"/>
    </location>
</feature>
<gene>
    <name evidence="6" type="ORF">LIER_06844</name>
</gene>